<protein>
    <submittedName>
        <fullName evidence="2">Uncharacterized protein</fullName>
    </submittedName>
</protein>
<dbReference type="RefSeq" id="XP_068359896.1">
    <property type="nucleotide sequence ID" value="XM_068492491.1"/>
</dbReference>
<dbReference type="AlphaFoldDB" id="A0A1J4K7A2"/>
<feature type="region of interest" description="Disordered" evidence="1">
    <location>
        <begin position="92"/>
        <end position="115"/>
    </location>
</feature>
<evidence type="ECO:0000256" key="1">
    <source>
        <dbReference type="SAM" id="MobiDB-lite"/>
    </source>
</evidence>
<dbReference type="EMBL" id="MLAK01000716">
    <property type="protein sequence ID" value="OHT06760.1"/>
    <property type="molecule type" value="Genomic_DNA"/>
</dbReference>
<accession>A0A1J4K7A2</accession>
<dbReference type="VEuPathDB" id="TrichDB:TRFO_05442"/>
<organism evidence="2 3">
    <name type="scientific">Tritrichomonas foetus</name>
    <dbReference type="NCBI Taxonomy" id="1144522"/>
    <lineage>
        <taxon>Eukaryota</taxon>
        <taxon>Metamonada</taxon>
        <taxon>Parabasalia</taxon>
        <taxon>Tritrichomonadida</taxon>
        <taxon>Tritrichomonadidae</taxon>
        <taxon>Tritrichomonas</taxon>
    </lineage>
</organism>
<name>A0A1J4K7A2_9EUKA</name>
<dbReference type="Proteomes" id="UP000179807">
    <property type="component" value="Unassembled WGS sequence"/>
</dbReference>
<proteinExistence type="predicted"/>
<reference evidence="2" key="1">
    <citation type="submission" date="2016-10" db="EMBL/GenBank/DDBJ databases">
        <authorList>
            <person name="Benchimol M."/>
            <person name="Almeida L.G."/>
            <person name="Vasconcelos A.T."/>
            <person name="Perreira-Neves A."/>
            <person name="Rosa I.A."/>
            <person name="Tasca T."/>
            <person name="Bogo M.R."/>
            <person name="de Souza W."/>
        </authorList>
    </citation>
    <scope>NUCLEOTIDE SEQUENCE [LARGE SCALE GENOMIC DNA]</scope>
    <source>
        <strain evidence="2">K</strain>
    </source>
</reference>
<keyword evidence="3" id="KW-1185">Reference proteome</keyword>
<evidence type="ECO:0000313" key="2">
    <source>
        <dbReference type="EMBL" id="OHT06760.1"/>
    </source>
</evidence>
<evidence type="ECO:0000313" key="3">
    <source>
        <dbReference type="Proteomes" id="UP000179807"/>
    </source>
</evidence>
<feature type="compositionally biased region" description="Basic and acidic residues" evidence="1">
    <location>
        <begin position="96"/>
        <end position="115"/>
    </location>
</feature>
<comment type="caution">
    <text evidence="2">The sequence shown here is derived from an EMBL/GenBank/DDBJ whole genome shotgun (WGS) entry which is preliminary data.</text>
</comment>
<dbReference type="GeneID" id="94827195"/>
<sequence>MTDNNTKDIVVSEEAMKEVIEIVGAKPDKSEQVRAAKKRYYEANKERNKEVSRLSSKLYYWRNKLKKDPENLEKYQKMIDDINVLLVEARNRRANNKAEEEKKETPKEEETVEEETKIINEEVINLSEPQDDTDQVSQ</sequence>
<gene>
    <name evidence="2" type="ORF">TRFO_05442</name>
</gene>